<evidence type="ECO:0000256" key="7">
    <source>
        <dbReference type="ARBA" id="ARBA00023251"/>
    </source>
</evidence>
<comment type="catalytic activity">
    <reaction evidence="1">
        <text>a beta-lactam + H2O = a substituted beta-amino acid</text>
        <dbReference type="Rhea" id="RHEA:20401"/>
        <dbReference type="ChEBI" id="CHEBI:15377"/>
        <dbReference type="ChEBI" id="CHEBI:35627"/>
        <dbReference type="ChEBI" id="CHEBI:140347"/>
        <dbReference type="EC" id="3.5.2.6"/>
    </reaction>
</comment>
<dbReference type="GO" id="GO:0051301">
    <property type="term" value="P:cell division"/>
    <property type="evidence" value="ECO:0007669"/>
    <property type="project" value="UniProtKB-KW"/>
</dbReference>
<keyword evidence="8" id="KW-1133">Transmembrane helix</keyword>
<dbReference type="PANTHER" id="PTHR30627:SF6">
    <property type="entry name" value="BETA-LACTAMASE YBXI-RELATED"/>
    <property type="match status" value="1"/>
</dbReference>
<dbReference type="PANTHER" id="PTHR30627">
    <property type="entry name" value="PEPTIDOGLYCAN D,D-TRANSPEPTIDASE"/>
    <property type="match status" value="1"/>
</dbReference>
<reference evidence="11" key="1">
    <citation type="submission" date="2018-06" db="EMBL/GenBank/DDBJ databases">
        <authorList>
            <person name="Zhirakovskaya E."/>
        </authorList>
    </citation>
    <scope>NUCLEOTIDE SEQUENCE</scope>
</reference>
<dbReference type="Gene3D" id="3.40.710.10">
    <property type="entry name" value="DD-peptidase/beta-lactamase superfamily"/>
    <property type="match status" value="1"/>
</dbReference>
<evidence type="ECO:0000313" key="11">
    <source>
        <dbReference type="EMBL" id="VAX37568.1"/>
    </source>
</evidence>
<dbReference type="InterPro" id="IPR001460">
    <property type="entry name" value="PCN-bd_Tpept"/>
</dbReference>
<keyword evidence="8" id="KW-0812">Transmembrane</keyword>
<evidence type="ECO:0000256" key="5">
    <source>
        <dbReference type="ARBA" id="ARBA00022801"/>
    </source>
</evidence>
<keyword evidence="7" id="KW-0046">Antibiotic resistance</keyword>
<dbReference type="InterPro" id="IPR012338">
    <property type="entry name" value="Beta-lactam/transpept-like"/>
</dbReference>
<dbReference type="Pfam" id="PF03717">
    <property type="entry name" value="PBP_dimer"/>
    <property type="match status" value="1"/>
</dbReference>
<dbReference type="GO" id="GO:0005886">
    <property type="term" value="C:plasma membrane"/>
    <property type="evidence" value="ECO:0007669"/>
    <property type="project" value="TreeGrafter"/>
</dbReference>
<feature type="domain" description="Penicillin-binding protein dimerisation" evidence="10">
    <location>
        <begin position="78"/>
        <end position="342"/>
    </location>
</feature>
<dbReference type="InterPro" id="IPR050515">
    <property type="entry name" value="Beta-lactam/transpept"/>
</dbReference>
<keyword evidence="4" id="KW-0732">Signal</keyword>
<dbReference type="EMBL" id="UOGL01000131">
    <property type="protein sequence ID" value="VAX37568.1"/>
    <property type="molecule type" value="Genomic_DNA"/>
</dbReference>
<organism evidence="11">
    <name type="scientific">hydrothermal vent metagenome</name>
    <dbReference type="NCBI Taxonomy" id="652676"/>
    <lineage>
        <taxon>unclassified sequences</taxon>
        <taxon>metagenomes</taxon>
        <taxon>ecological metagenomes</taxon>
    </lineage>
</organism>
<keyword evidence="5" id="KW-0378">Hydrolase</keyword>
<dbReference type="GO" id="GO:0046677">
    <property type="term" value="P:response to antibiotic"/>
    <property type="evidence" value="ECO:0007669"/>
    <property type="project" value="UniProtKB-KW"/>
</dbReference>
<keyword evidence="11" id="KW-0808">Transferase</keyword>
<evidence type="ECO:0000256" key="6">
    <source>
        <dbReference type="ARBA" id="ARBA00023136"/>
    </source>
</evidence>
<evidence type="ECO:0000256" key="8">
    <source>
        <dbReference type="SAM" id="Phobius"/>
    </source>
</evidence>
<keyword evidence="6 8" id="KW-0472">Membrane</keyword>
<accession>A0A3B1DNC9</accession>
<dbReference type="GO" id="GO:0071555">
    <property type="term" value="P:cell wall organization"/>
    <property type="evidence" value="ECO:0007669"/>
    <property type="project" value="TreeGrafter"/>
</dbReference>
<dbReference type="EC" id="3.5.2.6" evidence="3"/>
<dbReference type="InterPro" id="IPR005311">
    <property type="entry name" value="PBP_dimer"/>
</dbReference>
<evidence type="ECO:0000259" key="9">
    <source>
        <dbReference type="Pfam" id="PF00905"/>
    </source>
</evidence>
<evidence type="ECO:0000256" key="4">
    <source>
        <dbReference type="ARBA" id="ARBA00022729"/>
    </source>
</evidence>
<dbReference type="SUPFAM" id="SSF56519">
    <property type="entry name" value="Penicillin binding protein dimerisation domain"/>
    <property type="match status" value="1"/>
</dbReference>
<keyword evidence="11" id="KW-0328">Glycosyltransferase</keyword>
<keyword evidence="11" id="KW-0131">Cell cycle</keyword>
<evidence type="ECO:0000256" key="1">
    <source>
        <dbReference type="ARBA" id="ARBA00001526"/>
    </source>
</evidence>
<evidence type="ECO:0000256" key="2">
    <source>
        <dbReference type="ARBA" id="ARBA00004370"/>
    </source>
</evidence>
<gene>
    <name evidence="11" type="ORF">MNBD_PLANCTO02-2694</name>
</gene>
<feature type="domain" description="Penicillin-binding protein transpeptidase" evidence="9">
    <location>
        <begin position="393"/>
        <end position="739"/>
    </location>
</feature>
<name>A0A3B1DNC9_9ZZZZ</name>
<evidence type="ECO:0000259" key="10">
    <source>
        <dbReference type="Pfam" id="PF03717"/>
    </source>
</evidence>
<dbReference type="Pfam" id="PF00905">
    <property type="entry name" value="Transpeptidase"/>
    <property type="match status" value="1"/>
</dbReference>
<dbReference type="GO" id="GO:0008800">
    <property type="term" value="F:beta-lactamase activity"/>
    <property type="evidence" value="ECO:0007669"/>
    <property type="project" value="UniProtKB-EC"/>
</dbReference>
<evidence type="ECO:0000256" key="3">
    <source>
        <dbReference type="ARBA" id="ARBA00012865"/>
    </source>
</evidence>
<dbReference type="InterPro" id="IPR036138">
    <property type="entry name" value="PBP_dimer_sf"/>
</dbReference>
<keyword evidence="11" id="KW-0132">Cell division</keyword>
<proteinExistence type="predicted"/>
<protein>
    <recommendedName>
        <fullName evidence="3">beta-lactamase</fullName>
        <ecNumber evidence="3">3.5.2.6</ecNumber>
    </recommendedName>
</protein>
<feature type="transmembrane region" description="Helical" evidence="8">
    <location>
        <begin position="30"/>
        <end position="50"/>
    </location>
</feature>
<dbReference type="SUPFAM" id="SSF56601">
    <property type="entry name" value="beta-lactamase/transpeptidase-like"/>
    <property type="match status" value="1"/>
</dbReference>
<dbReference type="Gene3D" id="3.90.1310.10">
    <property type="entry name" value="Penicillin-binding protein 2a (Domain 2)"/>
    <property type="match status" value="1"/>
</dbReference>
<dbReference type="AlphaFoldDB" id="A0A3B1DNC9"/>
<sequence>MFNRPANHFTKADAIAERLWDVDGNPSRRLAWLFSLVVLLLFAVVGRLVFLQGVRNLEIDLPNAHVITSFEPIASRDGRILSTDGKLLAYDVDRYHIKVHYRWLEQPANKQWLWEQVYSRLSRKERRSKTKVIAARQQILTERKRLWEHLSQVTKIPEAELLQRREKIQKRVERILALVKQRHQKKKTNQQKEQLPRDVSGLQQVWKTIVTTLTTPPKRGEREPLIIREEVDYHTVISFAKLNTAKEIELQPKRFPGVRLQKTTERIYPQKTVAAHLIGYRLPIDHDVVTSRKKKFPQGDPLGFQVGDRTGRTGIERSYDRALHGLPGQLRLVKDRHGAILQSEIKRKPRRGHDLILTLHLPLQQQAEQLLDTVLSQRKSSENKKGTTTAGASLIVMNVQTGAILAAASAPRFDLSQMSHPTQKQWEQLIANKQRPFFDRVTQMAIPPGSVFKTVSAAALLESKKIDPDKLFYCQGYLSNPNRHRCYIYRHFQVGHGDMALRDALAQSCNVYFFHAAKQMGPLPFVTWATRFGFGQPTGIDLPNEKSGNLPTPVGKRIIGLSSQPASEKSSKSKEILSPWYLGETLGLAIGQDKLTVTPLQIVRMMAAIANGGYLVTPHVVRGTGPTIVKRTIGGGIVISSYKEPRRIPNLSNETVLRIQKALARTVSHPQGTGYKTVRLKEIEIAGKTGTAEVGNGKKDHAWFAGYLPAQRPQFAFVVVLEHAGSGGKEAGPVAKKLVQKMLELKIVK</sequence>
<dbReference type="GO" id="GO:0016757">
    <property type="term" value="F:glycosyltransferase activity"/>
    <property type="evidence" value="ECO:0007669"/>
    <property type="project" value="UniProtKB-KW"/>
</dbReference>
<comment type="subcellular location">
    <subcellularLocation>
        <location evidence="2">Membrane</location>
    </subcellularLocation>
</comment>
<dbReference type="GO" id="GO:0008658">
    <property type="term" value="F:penicillin binding"/>
    <property type="evidence" value="ECO:0007669"/>
    <property type="project" value="InterPro"/>
</dbReference>